<dbReference type="OMA" id="GVERCSF"/>
<evidence type="ECO:0000256" key="1">
    <source>
        <dbReference type="SAM" id="MobiDB-lite"/>
    </source>
</evidence>
<gene>
    <name evidence="4" type="primary">LOC103066568</name>
</gene>
<protein>
    <submittedName>
        <fullName evidence="4">Basic salivary proline-rich protein 1-like</fullName>
    </submittedName>
</protein>
<evidence type="ECO:0000313" key="3">
    <source>
        <dbReference type="Proteomes" id="UP000695026"/>
    </source>
</evidence>
<dbReference type="OrthoDB" id="9027866at2759"/>
<dbReference type="GeneID" id="103066568"/>
<dbReference type="RefSeq" id="XP_025031691.1">
    <property type="nucleotide sequence ID" value="XM_025175923.1"/>
</dbReference>
<keyword evidence="3" id="KW-1185">Reference proteome</keyword>
<dbReference type="KEGG" id="pbi:103066568"/>
<feature type="signal peptide" evidence="2">
    <location>
        <begin position="1"/>
        <end position="27"/>
    </location>
</feature>
<name>A0A9F5J7T0_PYTBI</name>
<reference evidence="4" key="1">
    <citation type="submission" date="2025-08" db="UniProtKB">
        <authorList>
            <consortium name="RefSeq"/>
        </authorList>
    </citation>
    <scope>IDENTIFICATION</scope>
    <source>
        <tissue evidence="4">Liver</tissue>
    </source>
</reference>
<feature type="compositionally biased region" description="Gly residues" evidence="1">
    <location>
        <begin position="138"/>
        <end position="155"/>
    </location>
</feature>
<dbReference type="AlphaFoldDB" id="A0A9F5J7T0"/>
<evidence type="ECO:0000256" key="2">
    <source>
        <dbReference type="SAM" id="SignalP"/>
    </source>
</evidence>
<keyword evidence="2" id="KW-0732">Signal</keyword>
<feature type="compositionally biased region" description="Basic and acidic residues" evidence="1">
    <location>
        <begin position="163"/>
        <end position="173"/>
    </location>
</feature>
<accession>A0A9F5J7T0</accession>
<organism evidence="3 4">
    <name type="scientific">Python bivittatus</name>
    <name type="common">Burmese python</name>
    <name type="synonym">Python molurus bivittatus</name>
    <dbReference type="NCBI Taxonomy" id="176946"/>
    <lineage>
        <taxon>Eukaryota</taxon>
        <taxon>Metazoa</taxon>
        <taxon>Chordata</taxon>
        <taxon>Craniata</taxon>
        <taxon>Vertebrata</taxon>
        <taxon>Euteleostomi</taxon>
        <taxon>Lepidosauria</taxon>
        <taxon>Squamata</taxon>
        <taxon>Bifurcata</taxon>
        <taxon>Unidentata</taxon>
        <taxon>Episquamata</taxon>
        <taxon>Toxicofera</taxon>
        <taxon>Serpentes</taxon>
        <taxon>Henophidia</taxon>
        <taxon>Pythonidae</taxon>
        <taxon>Python</taxon>
    </lineage>
</organism>
<evidence type="ECO:0000313" key="4">
    <source>
        <dbReference type="RefSeq" id="XP_025031691.1"/>
    </source>
</evidence>
<feature type="region of interest" description="Disordered" evidence="1">
    <location>
        <begin position="191"/>
        <end position="269"/>
    </location>
</feature>
<dbReference type="Proteomes" id="UP000695026">
    <property type="component" value="Unplaced"/>
</dbReference>
<sequence length="269" mass="28132">MNCKQHLGTVPLLFVLILSFHLQGTASRCIDTSFGQDLQPLPPGVERCSFPTGLLKPDVLPPGQGGNSIEGRDSRIVGGRPVTSGDYGGGSSAAHSQEHNEIQSGRPSGPWHSGKPMGPIFGGGPAQNGNAKDPRPYGLGGDAGQHEGGTPGGSPSGFRIRYNTREGHPRPVWKDPGIPYIPTPQEWGGSYIPASKVSPQYRPSVPYGGDAGSYDSGQQYSPTYDGKSIASGPRGRDDGSYGPIPEALQPGGQQGRDSIPPKNPCIPNC</sequence>
<feature type="chain" id="PRO_5039887141" evidence="2">
    <location>
        <begin position="28"/>
        <end position="269"/>
    </location>
</feature>
<proteinExistence type="predicted"/>
<feature type="region of interest" description="Disordered" evidence="1">
    <location>
        <begin position="57"/>
        <end position="178"/>
    </location>
</feature>